<accession>A0ABQ1DSV6</accession>
<comment type="caution">
    <text evidence="2">The sequence shown here is derived from an EMBL/GenBank/DDBJ whole genome shotgun (WGS) entry which is preliminary data.</text>
</comment>
<dbReference type="EMBL" id="BLWA01000013">
    <property type="protein sequence ID" value="GFM93993.1"/>
    <property type="molecule type" value="Genomic_DNA"/>
</dbReference>
<evidence type="ECO:0000313" key="2">
    <source>
        <dbReference type="EMBL" id="GFM93993.1"/>
    </source>
</evidence>
<organism evidence="2 3">
    <name type="scientific">Pseudomonas cichorii</name>
    <dbReference type="NCBI Taxonomy" id="36746"/>
    <lineage>
        <taxon>Bacteria</taxon>
        <taxon>Pseudomonadati</taxon>
        <taxon>Pseudomonadota</taxon>
        <taxon>Gammaproteobacteria</taxon>
        <taxon>Pseudomonadales</taxon>
        <taxon>Pseudomonadaceae</taxon>
        <taxon>Pseudomonas</taxon>
    </lineage>
</organism>
<sequence length="65" mass="6958">MTRRNGTKAGGGFGTAGDMPLDHAADALHTPRHQAQLDIEFGTGDPPFGQSVPGTQNDHGSWREW</sequence>
<reference evidence="2 3" key="1">
    <citation type="submission" date="2020-05" db="EMBL/GenBank/DDBJ databases">
        <title>Genetic diversity of Pseudomonas cichorii.</title>
        <authorList>
            <person name="Tani S."/>
            <person name="Yagi H."/>
            <person name="Hashimoto S."/>
            <person name="Iiyama K."/>
            <person name="Furuya N."/>
        </authorList>
    </citation>
    <scope>NUCLEOTIDE SEQUENCE [LARGE SCALE GENOMIC DNA]</scope>
    <source>
        <strain evidence="2 3">LMG 2162</strain>
    </source>
</reference>
<keyword evidence="3" id="KW-1185">Reference proteome</keyword>
<evidence type="ECO:0000256" key="1">
    <source>
        <dbReference type="SAM" id="MobiDB-lite"/>
    </source>
</evidence>
<feature type="region of interest" description="Disordered" evidence="1">
    <location>
        <begin position="1"/>
        <end position="65"/>
    </location>
</feature>
<gene>
    <name evidence="2" type="ORF">PSCICP_39650</name>
</gene>
<name>A0ABQ1DSV6_PSECI</name>
<evidence type="ECO:0000313" key="3">
    <source>
        <dbReference type="Proteomes" id="UP000614982"/>
    </source>
</evidence>
<dbReference type="Proteomes" id="UP000614982">
    <property type="component" value="Unassembled WGS sequence"/>
</dbReference>
<proteinExistence type="predicted"/>
<protein>
    <submittedName>
        <fullName evidence="2">Uncharacterized protein</fullName>
    </submittedName>
</protein>